<evidence type="ECO:0000313" key="7">
    <source>
        <dbReference type="EMBL" id="PVZ95425.1"/>
    </source>
</evidence>
<dbReference type="CDD" id="cd00063">
    <property type="entry name" value="FN3"/>
    <property type="match status" value="6"/>
</dbReference>
<accession>A0A2V1HS43</accession>
<feature type="transmembrane region" description="Helical" evidence="5">
    <location>
        <begin position="1085"/>
        <end position="1107"/>
    </location>
</feature>
<dbReference type="InterPro" id="IPR036116">
    <property type="entry name" value="FN3_sf"/>
</dbReference>
<dbReference type="Gene3D" id="2.60.40.10">
    <property type="entry name" value="Immunoglobulins"/>
    <property type="match status" value="5"/>
</dbReference>
<dbReference type="GO" id="GO:0016798">
    <property type="term" value="F:hydrolase activity, acting on glycosyl bonds"/>
    <property type="evidence" value="ECO:0007669"/>
    <property type="project" value="UniProtKB-KW"/>
</dbReference>
<feature type="domain" description="Fibronectin type-III" evidence="6">
    <location>
        <begin position="638"/>
        <end position="738"/>
    </location>
</feature>
<keyword evidence="3" id="KW-0624">Polysaccharide degradation</keyword>
<dbReference type="InterPro" id="IPR003961">
    <property type="entry name" value="FN3_dom"/>
</dbReference>
<dbReference type="Pfam" id="PF00041">
    <property type="entry name" value="fn3"/>
    <property type="match status" value="1"/>
</dbReference>
<keyword evidence="2" id="KW-0378">Hydrolase</keyword>
<evidence type="ECO:0000256" key="2">
    <source>
        <dbReference type="ARBA" id="ARBA00023295"/>
    </source>
</evidence>
<evidence type="ECO:0000256" key="5">
    <source>
        <dbReference type="SAM" id="Phobius"/>
    </source>
</evidence>
<dbReference type="GO" id="GO:0000272">
    <property type="term" value="P:polysaccharide catabolic process"/>
    <property type="evidence" value="ECO:0007669"/>
    <property type="project" value="UniProtKB-KW"/>
</dbReference>
<sequence length="1124" mass="113398">MTRGLRTAPSAADARGSRTGTGRHRLLAVVAVLALLAGAGSIAFGPAPTASAQAALDTVSITKTAQNVFRAQVTLASSQTGRWEYRFIARNTATGEIYAQSITLAPEYGRSYTFTMQDLPSGLYDLSIEERIWGNDASMVVRATSQQTMGFLAPTGVSAVAAGSGSLRVSWTPPVPAPSPGGYRVQWRPSGSVGAWSRADIQGSEVGQTLITGLTDGVDYDVRVSTVGGSDVATGTEYLSSAAVTARPVAAPDAPTTVSAIAGDASAVWTLAVPSSAARPSDPGALVFAYSVRGSNTWIPTAPSRSGTVWTFSGLPNGSSVDLRAHAVNAAGSSADVTVTVRPLALPVMPVFGRVTRVEGGFELAASFPGGTANPVDSVEWQIATIVGGASTSWVSVNPGRAESGRWSFAPLSAGGDYRVRARSVNAVGAGPWAESTTIRAIRAPSTPTVVSATRGDGSVSLVVDFASQDARPSLGSDARWQVSADDGDTWTTVSATAAGDAWVVSGLQNGADYRFRVGAVNDVGQSGWSAQSGSATPVAAPSSPTLGEPALDDARVALEVSQTSSASAPLQGLEWQLASESDEAAGVWTDLTPSLVDGTATISDLAVGTRYTVRVRAVNDVGASAWTYSTAFTALGIPLQPEVASVRALPGSIEVEAAFPEAPGRSSEPADARWQIRDMSAGGPWHDVTVTEAAAGRYVLDGLTDGHDYLVRIIAVNARGISFSTTASPVRPVSAPAAPVLGSVTGRDAQIAVAASIASPAGAPASTIVWQVAEVRFAAAPVGQTGSAVPPSAGRLAASVAPAHGWVQSLGAWTTVSASLVGDRYLLSGLTNGSTYQVRAIAENGSGRAISTPSANTTPVSAPAAPVFRTIGTGRGSILAAFEGTSTVSAPVLALGWQIAPVSSGQVGEWRSVGSQDIGSLLVTENGATSTVANAYRVGGLVEGQSYLIRVRTANATGVSAWTQWTGALTASAAPAGGGGVIVEDPVQEPTIGAAPTTKTGSTIGTVTGTGGKGGSRGASGSATAAVPAATTAAGSARSIAVTSIVAGTIGAPTAVGSSVDAATLDVAQAPTIEPAPVAQPQEMMAGGAGILGVLGMLGAAIRWYLRRRARNRTEPPIVPVAA</sequence>
<evidence type="ECO:0000256" key="3">
    <source>
        <dbReference type="ARBA" id="ARBA00023326"/>
    </source>
</evidence>
<dbReference type="PANTHER" id="PTHR13817">
    <property type="entry name" value="TITIN"/>
    <property type="match status" value="1"/>
</dbReference>
<feature type="region of interest" description="Disordered" evidence="4">
    <location>
        <begin position="994"/>
        <end position="1023"/>
    </location>
</feature>
<dbReference type="PANTHER" id="PTHR13817:SF166">
    <property type="entry name" value="NEURONAL IGCAM-RELATED"/>
    <property type="match status" value="1"/>
</dbReference>
<protein>
    <recommendedName>
        <fullName evidence="6">Fibronectin type-III domain-containing protein</fullName>
    </recommendedName>
</protein>
<keyword evidence="1" id="KW-0677">Repeat</keyword>
<dbReference type="InterPro" id="IPR050964">
    <property type="entry name" value="Striated_Muscle_Regulatory"/>
</dbReference>
<proteinExistence type="predicted"/>
<dbReference type="InterPro" id="IPR006311">
    <property type="entry name" value="TAT_signal"/>
</dbReference>
<evidence type="ECO:0000256" key="1">
    <source>
        <dbReference type="ARBA" id="ARBA00022737"/>
    </source>
</evidence>
<dbReference type="PROSITE" id="PS50853">
    <property type="entry name" value="FN3"/>
    <property type="match status" value="4"/>
</dbReference>
<keyword evidence="3" id="KW-0119">Carbohydrate metabolism</keyword>
<organism evidence="7 8">
    <name type="scientific">Amnibacterium flavum</name>
    <dbReference type="NCBI Taxonomy" id="2173173"/>
    <lineage>
        <taxon>Bacteria</taxon>
        <taxon>Bacillati</taxon>
        <taxon>Actinomycetota</taxon>
        <taxon>Actinomycetes</taxon>
        <taxon>Micrococcales</taxon>
        <taxon>Microbacteriaceae</taxon>
        <taxon>Amnibacterium</taxon>
    </lineage>
</organism>
<evidence type="ECO:0000313" key="8">
    <source>
        <dbReference type="Proteomes" id="UP000244893"/>
    </source>
</evidence>
<keyword evidence="5" id="KW-0472">Membrane</keyword>
<dbReference type="InterPro" id="IPR013783">
    <property type="entry name" value="Ig-like_fold"/>
</dbReference>
<name>A0A2V1HS43_9MICO</name>
<keyword evidence="5" id="KW-1133">Transmembrane helix</keyword>
<feature type="compositionally biased region" description="Low complexity" evidence="4">
    <location>
        <begin position="998"/>
        <end position="1008"/>
    </location>
</feature>
<comment type="caution">
    <text evidence="7">The sequence shown here is derived from an EMBL/GenBank/DDBJ whole genome shotgun (WGS) entry which is preliminary data.</text>
</comment>
<feature type="domain" description="Fibronectin type-III" evidence="6">
    <location>
        <begin position="444"/>
        <end position="542"/>
    </location>
</feature>
<dbReference type="Proteomes" id="UP000244893">
    <property type="component" value="Unassembled WGS sequence"/>
</dbReference>
<feature type="domain" description="Fibronectin type-III" evidence="6">
    <location>
        <begin position="863"/>
        <end position="974"/>
    </location>
</feature>
<reference evidence="7 8" key="1">
    <citation type="submission" date="2018-05" db="EMBL/GenBank/DDBJ databases">
        <title>Amnibacterium sp. M8JJ-5, whole genome shotgun sequence.</title>
        <authorList>
            <person name="Tuo L."/>
        </authorList>
    </citation>
    <scope>NUCLEOTIDE SEQUENCE [LARGE SCALE GENOMIC DNA]</scope>
    <source>
        <strain evidence="7 8">M8JJ-5</strain>
    </source>
</reference>
<evidence type="ECO:0000259" key="6">
    <source>
        <dbReference type="PROSITE" id="PS50853"/>
    </source>
</evidence>
<feature type="compositionally biased region" description="Gly residues" evidence="4">
    <location>
        <begin position="1009"/>
        <end position="1019"/>
    </location>
</feature>
<dbReference type="AlphaFoldDB" id="A0A2V1HS43"/>
<keyword evidence="2" id="KW-0326">Glycosidase</keyword>
<dbReference type="SUPFAM" id="SSF49265">
    <property type="entry name" value="Fibronectin type III"/>
    <property type="match status" value="5"/>
</dbReference>
<feature type="domain" description="Fibronectin type-III" evidence="6">
    <location>
        <begin position="153"/>
        <end position="248"/>
    </location>
</feature>
<keyword evidence="5" id="KW-0812">Transmembrane</keyword>
<keyword evidence="8" id="KW-1185">Reference proteome</keyword>
<dbReference type="OrthoDB" id="3187809at2"/>
<dbReference type="PROSITE" id="PS51318">
    <property type="entry name" value="TAT"/>
    <property type="match status" value="1"/>
</dbReference>
<dbReference type="SMART" id="SM00060">
    <property type="entry name" value="FN3"/>
    <property type="match status" value="8"/>
</dbReference>
<evidence type="ECO:0000256" key="4">
    <source>
        <dbReference type="SAM" id="MobiDB-lite"/>
    </source>
</evidence>
<dbReference type="RefSeq" id="WP_116755161.1">
    <property type="nucleotide sequence ID" value="NZ_JBHUEX010000001.1"/>
</dbReference>
<gene>
    <name evidence="7" type="ORF">DDQ50_02630</name>
</gene>
<dbReference type="EMBL" id="QEOP01000001">
    <property type="protein sequence ID" value="PVZ95425.1"/>
    <property type="molecule type" value="Genomic_DNA"/>
</dbReference>